<name>A0ABP6Y193_9ACTN</name>
<sequence length="220" mass="22730">MLVPTFGAGGQETYARALVDGTAVLTLSDVRPSARPVRVPVARFTGPADPVDLRVLARARGPVLDVGCGPGRMVAAALRTGLPALGVDVSRTAVRLAHAAGLPVLRRSVFEPLPAGPGFGTVLLLDGNIGIGGSPGRLLDRCRALSAPGGTVLVEVDADPDVDHAFTGVLRSDDGGSSEPFPWAHVGRTALTRHATRAGLALVRPWTDEGRCFVELVRGA</sequence>
<dbReference type="Pfam" id="PF13489">
    <property type="entry name" value="Methyltransf_23"/>
    <property type="match status" value="1"/>
</dbReference>
<dbReference type="GO" id="GO:0008168">
    <property type="term" value="F:methyltransferase activity"/>
    <property type="evidence" value="ECO:0007669"/>
    <property type="project" value="UniProtKB-KW"/>
</dbReference>
<accession>A0ABP6Y193</accession>
<dbReference type="CDD" id="cd02440">
    <property type="entry name" value="AdoMet_MTases"/>
    <property type="match status" value="1"/>
</dbReference>
<keyword evidence="2" id="KW-1185">Reference proteome</keyword>
<evidence type="ECO:0000313" key="1">
    <source>
        <dbReference type="EMBL" id="GAA3575173.1"/>
    </source>
</evidence>
<protein>
    <submittedName>
        <fullName evidence="1">Class I SAM-dependent methyltransferase</fullName>
    </submittedName>
</protein>
<reference evidence="2" key="1">
    <citation type="journal article" date="2019" name="Int. J. Syst. Evol. Microbiol.">
        <title>The Global Catalogue of Microorganisms (GCM) 10K type strain sequencing project: providing services to taxonomists for standard genome sequencing and annotation.</title>
        <authorList>
            <consortium name="The Broad Institute Genomics Platform"/>
            <consortium name="The Broad Institute Genome Sequencing Center for Infectious Disease"/>
            <person name="Wu L."/>
            <person name="Ma J."/>
        </authorList>
    </citation>
    <scope>NUCLEOTIDE SEQUENCE [LARGE SCALE GENOMIC DNA]</scope>
    <source>
        <strain evidence="2">JCM 16540</strain>
    </source>
</reference>
<dbReference type="GO" id="GO:0032259">
    <property type="term" value="P:methylation"/>
    <property type="evidence" value="ECO:0007669"/>
    <property type="project" value="UniProtKB-KW"/>
</dbReference>
<dbReference type="Gene3D" id="3.40.50.150">
    <property type="entry name" value="Vaccinia Virus protein VP39"/>
    <property type="match status" value="1"/>
</dbReference>
<gene>
    <name evidence="1" type="ORF">GCM10022197_35300</name>
</gene>
<dbReference type="InterPro" id="IPR029063">
    <property type="entry name" value="SAM-dependent_MTases_sf"/>
</dbReference>
<comment type="caution">
    <text evidence="1">The sequence shown here is derived from an EMBL/GenBank/DDBJ whole genome shotgun (WGS) entry which is preliminary data.</text>
</comment>
<keyword evidence="1" id="KW-0489">Methyltransferase</keyword>
<organism evidence="1 2">
    <name type="scientific">Microlunatus spumicola</name>
    <dbReference type="NCBI Taxonomy" id="81499"/>
    <lineage>
        <taxon>Bacteria</taxon>
        <taxon>Bacillati</taxon>
        <taxon>Actinomycetota</taxon>
        <taxon>Actinomycetes</taxon>
        <taxon>Propionibacteriales</taxon>
        <taxon>Propionibacteriaceae</taxon>
        <taxon>Microlunatus</taxon>
    </lineage>
</organism>
<proteinExistence type="predicted"/>
<keyword evidence="1" id="KW-0808">Transferase</keyword>
<dbReference type="RefSeq" id="WP_204910224.1">
    <property type="nucleotide sequence ID" value="NZ_BAAAYR010000004.1"/>
</dbReference>
<dbReference type="SUPFAM" id="SSF53335">
    <property type="entry name" value="S-adenosyl-L-methionine-dependent methyltransferases"/>
    <property type="match status" value="1"/>
</dbReference>
<dbReference type="Proteomes" id="UP001500767">
    <property type="component" value="Unassembled WGS sequence"/>
</dbReference>
<evidence type="ECO:0000313" key="2">
    <source>
        <dbReference type="Proteomes" id="UP001500767"/>
    </source>
</evidence>
<dbReference type="EMBL" id="BAAAYR010000004">
    <property type="protein sequence ID" value="GAA3575173.1"/>
    <property type="molecule type" value="Genomic_DNA"/>
</dbReference>